<dbReference type="EMBL" id="BMLG01000006">
    <property type="protein sequence ID" value="GGM30656.1"/>
    <property type="molecule type" value="Genomic_DNA"/>
</dbReference>
<dbReference type="Pfam" id="PF11258">
    <property type="entry name" value="DUF3048"/>
    <property type="match status" value="1"/>
</dbReference>
<dbReference type="InterPro" id="IPR023158">
    <property type="entry name" value="YerB-like_sf"/>
</dbReference>
<evidence type="ECO:0000256" key="1">
    <source>
        <dbReference type="SAM" id="MobiDB-lite"/>
    </source>
</evidence>
<dbReference type="Pfam" id="PF17479">
    <property type="entry name" value="DUF3048_C"/>
    <property type="match status" value="1"/>
</dbReference>
<feature type="region of interest" description="Disordered" evidence="1">
    <location>
        <begin position="41"/>
        <end position="66"/>
    </location>
</feature>
<proteinExistence type="predicted"/>
<name>A0A917TNN6_9BACI</name>
<sequence length="341" mass="38254">MKTKVILIMLAVSVILIGCNQQETLKTSELVHKAADIKEETKEIPPVVQEPKGPTSTTTGLPIDEDDTESNSFAVMVENSPNARPHTGLANADIVYEMEVEGNVTRFLAIFNDDIPDKIGPVRSSRHYYLPVVESWNVPYIHYGGSPQAYDRLKSLSVPSIDGMTNGTYFRRDSSRYAPHNAYLHTNQLRDFEMEPINGKFKFNKETDYSDASPAKALNITYNNFTHITYDYVSEENIYQRSLEGAAHVDRETGDQIEVSNVVVMYAAHQAIPGDSSGRIDITLTTQGEAVYFSNGEVVEGTWKYEDNKIRYYVEDEIISLTPGKTWIQVVNASKKGNVSY</sequence>
<keyword evidence="4" id="KW-0449">Lipoprotein</keyword>
<reference evidence="4" key="1">
    <citation type="journal article" date="2014" name="Int. J. Syst. Evol. Microbiol.">
        <title>Complete genome sequence of Corynebacterium casei LMG S-19264T (=DSM 44701T), isolated from a smear-ripened cheese.</title>
        <authorList>
            <consortium name="US DOE Joint Genome Institute (JGI-PGF)"/>
            <person name="Walter F."/>
            <person name="Albersmeier A."/>
            <person name="Kalinowski J."/>
            <person name="Ruckert C."/>
        </authorList>
    </citation>
    <scope>NUCLEOTIDE SEQUENCE</scope>
    <source>
        <strain evidence="4">CGMCC 1.6333</strain>
    </source>
</reference>
<evidence type="ECO:0000313" key="4">
    <source>
        <dbReference type="EMBL" id="GGM30656.1"/>
    </source>
</evidence>
<evidence type="ECO:0000259" key="2">
    <source>
        <dbReference type="Pfam" id="PF11258"/>
    </source>
</evidence>
<dbReference type="RefSeq" id="WP_162879152.1">
    <property type="nucleotide sequence ID" value="NZ_BMLG01000006.1"/>
</dbReference>
<dbReference type="Proteomes" id="UP000618460">
    <property type="component" value="Unassembled WGS sequence"/>
</dbReference>
<reference evidence="4" key="2">
    <citation type="submission" date="2020-09" db="EMBL/GenBank/DDBJ databases">
        <authorList>
            <person name="Sun Q."/>
            <person name="Zhou Y."/>
        </authorList>
    </citation>
    <scope>NUCLEOTIDE SEQUENCE</scope>
    <source>
        <strain evidence="4">CGMCC 1.6333</strain>
    </source>
</reference>
<dbReference type="SUPFAM" id="SSF159774">
    <property type="entry name" value="YerB-like"/>
    <property type="match status" value="1"/>
</dbReference>
<gene>
    <name evidence="4" type="primary">yerB</name>
    <name evidence="4" type="ORF">GCM10011351_16010</name>
</gene>
<dbReference type="AlphaFoldDB" id="A0A917TNN6"/>
<keyword evidence="5" id="KW-1185">Reference proteome</keyword>
<protein>
    <submittedName>
        <fullName evidence="4">Lipoprotein YerB</fullName>
    </submittedName>
</protein>
<feature type="domain" description="DUF3048" evidence="3">
    <location>
        <begin position="219"/>
        <end position="328"/>
    </location>
</feature>
<evidence type="ECO:0000259" key="3">
    <source>
        <dbReference type="Pfam" id="PF17479"/>
    </source>
</evidence>
<organism evidence="4 5">
    <name type="scientific">Paraliobacillus quinghaiensis</name>
    <dbReference type="NCBI Taxonomy" id="470815"/>
    <lineage>
        <taxon>Bacteria</taxon>
        <taxon>Bacillati</taxon>
        <taxon>Bacillota</taxon>
        <taxon>Bacilli</taxon>
        <taxon>Bacillales</taxon>
        <taxon>Bacillaceae</taxon>
        <taxon>Paraliobacillus</taxon>
    </lineage>
</organism>
<accession>A0A917TNN6</accession>
<evidence type="ECO:0000313" key="5">
    <source>
        <dbReference type="Proteomes" id="UP000618460"/>
    </source>
</evidence>
<comment type="caution">
    <text evidence="4">The sequence shown here is derived from an EMBL/GenBank/DDBJ whole genome shotgun (WGS) entry which is preliminary data.</text>
</comment>
<dbReference type="InterPro" id="IPR021416">
    <property type="entry name" value="DUF3048_N"/>
</dbReference>
<feature type="domain" description="DUF3048" evidence="2">
    <location>
        <begin position="59"/>
        <end position="191"/>
    </location>
</feature>
<dbReference type="InterPro" id="IPR035328">
    <property type="entry name" value="DUF3048_C"/>
</dbReference>
<dbReference type="PROSITE" id="PS51257">
    <property type="entry name" value="PROKAR_LIPOPROTEIN"/>
    <property type="match status" value="1"/>
</dbReference>
<dbReference type="Gene3D" id="3.50.90.10">
    <property type="entry name" value="YerB-like"/>
    <property type="match status" value="1"/>
</dbReference>